<gene>
    <name evidence="3" type="ORF">KUF71_015927</name>
</gene>
<sequence length="261" mass="30620">MTIRPTLNVLKHLTPANHHLLNLSCSREHTGLVNKIQAKLLSSQPQELPNVQDTWLSKKMMNTRLRLGLCPRPHPYYRLRGLTLFQGVEAVDWKQYFKVFQMKDTFHSWFLVIELHMWMLNVRGARENKEGDLLKKYSLEYMWETALKRAKKLESYAPSAISKGFDDLHDELVAAFLLYDYGLLTSDVELAGALWFRFFKENCDDPEKIELLLKHVRKQVQTSILFTSLTSVLQLQLLEDMPKEEFVDRANVRWLPLSEKL</sequence>
<comment type="caution">
    <text evidence="3">The sequence shown here is derived from an EMBL/GenBank/DDBJ whole genome shotgun (WGS) entry which is preliminary data.</text>
</comment>
<dbReference type="PANTHER" id="PTHR12184">
    <property type="entry name" value="UBIQUINOL-CYTOCHROME C REDUCTASE COMPLEX ASSEMBLY FACTOR 1 FAMILY MEMBER"/>
    <property type="match status" value="1"/>
</dbReference>
<evidence type="ECO:0000259" key="2">
    <source>
        <dbReference type="Pfam" id="PF03981"/>
    </source>
</evidence>
<evidence type="ECO:0000313" key="4">
    <source>
        <dbReference type="Proteomes" id="UP001219518"/>
    </source>
</evidence>
<dbReference type="EMBL" id="JAHWGI010001300">
    <property type="protein sequence ID" value="KAK3927642.1"/>
    <property type="molecule type" value="Genomic_DNA"/>
</dbReference>
<accession>A0AAE1HUF3</accession>
<dbReference type="GO" id="GO:0034551">
    <property type="term" value="P:mitochondrial respiratory chain complex III assembly"/>
    <property type="evidence" value="ECO:0007669"/>
    <property type="project" value="TreeGrafter"/>
</dbReference>
<proteinExistence type="inferred from homology"/>
<dbReference type="Proteomes" id="UP001219518">
    <property type="component" value="Unassembled WGS sequence"/>
</dbReference>
<organism evidence="3 4">
    <name type="scientific">Frankliniella fusca</name>
    <dbReference type="NCBI Taxonomy" id="407009"/>
    <lineage>
        <taxon>Eukaryota</taxon>
        <taxon>Metazoa</taxon>
        <taxon>Ecdysozoa</taxon>
        <taxon>Arthropoda</taxon>
        <taxon>Hexapoda</taxon>
        <taxon>Insecta</taxon>
        <taxon>Pterygota</taxon>
        <taxon>Neoptera</taxon>
        <taxon>Paraneoptera</taxon>
        <taxon>Thysanoptera</taxon>
        <taxon>Terebrantia</taxon>
        <taxon>Thripoidea</taxon>
        <taxon>Thripidae</taxon>
        <taxon>Frankliniella</taxon>
    </lineage>
</organism>
<evidence type="ECO:0000313" key="3">
    <source>
        <dbReference type="EMBL" id="KAK3927642.1"/>
    </source>
</evidence>
<feature type="domain" description="Ubiquinol-cytochrome c chaperone" evidence="2">
    <location>
        <begin position="100"/>
        <end position="222"/>
    </location>
</feature>
<reference evidence="3" key="2">
    <citation type="journal article" date="2023" name="BMC Genomics">
        <title>Pest status, molecular evolution, and epigenetic factors derived from the genome assembly of Frankliniella fusca, a thysanopteran phytovirus vector.</title>
        <authorList>
            <person name="Catto M.A."/>
            <person name="Labadie P.E."/>
            <person name="Jacobson A.L."/>
            <person name="Kennedy G.G."/>
            <person name="Srinivasan R."/>
            <person name="Hunt B.G."/>
        </authorList>
    </citation>
    <scope>NUCLEOTIDE SEQUENCE</scope>
    <source>
        <strain evidence="3">PL_HMW_Pooled</strain>
    </source>
</reference>
<dbReference type="GO" id="GO:0005739">
    <property type="term" value="C:mitochondrion"/>
    <property type="evidence" value="ECO:0007669"/>
    <property type="project" value="TreeGrafter"/>
</dbReference>
<evidence type="ECO:0000256" key="1">
    <source>
        <dbReference type="ARBA" id="ARBA00006407"/>
    </source>
</evidence>
<keyword evidence="4" id="KW-1185">Reference proteome</keyword>
<reference evidence="3" key="1">
    <citation type="submission" date="2021-07" db="EMBL/GenBank/DDBJ databases">
        <authorList>
            <person name="Catto M.A."/>
            <person name="Jacobson A."/>
            <person name="Kennedy G."/>
            <person name="Labadie P."/>
            <person name="Hunt B.G."/>
            <person name="Srinivasan R."/>
        </authorList>
    </citation>
    <scope>NUCLEOTIDE SEQUENCE</scope>
    <source>
        <strain evidence="3">PL_HMW_Pooled</strain>
        <tissue evidence="3">Head</tissue>
    </source>
</reference>
<protein>
    <submittedName>
        <fullName evidence="3">Ubiquinol-cytochrome-c reductase complex assembly factor 1</fullName>
    </submittedName>
</protein>
<dbReference type="InterPro" id="IPR021150">
    <property type="entry name" value="Ubiq_cyt_c_chap"/>
</dbReference>
<name>A0AAE1HUF3_9NEOP</name>
<dbReference type="Pfam" id="PF03981">
    <property type="entry name" value="Ubiq_cyt_C_chap"/>
    <property type="match status" value="1"/>
</dbReference>
<dbReference type="AlphaFoldDB" id="A0AAE1HUF3"/>
<comment type="similarity">
    <text evidence="1">Belongs to the CBP3 family.</text>
</comment>
<dbReference type="PANTHER" id="PTHR12184:SF1">
    <property type="entry name" value="UBIQUINOL-CYTOCHROME-C REDUCTASE COMPLEX ASSEMBLY FACTOR 1"/>
    <property type="match status" value="1"/>
</dbReference>
<dbReference type="InterPro" id="IPR007129">
    <property type="entry name" value="Ubiqinol_cyt_c_chaperone_CPB3"/>
</dbReference>